<feature type="region of interest" description="Disordered" evidence="1">
    <location>
        <begin position="1"/>
        <end position="20"/>
    </location>
</feature>
<dbReference type="Proteomes" id="UP000663859">
    <property type="component" value="Unassembled WGS sequence"/>
</dbReference>
<dbReference type="EMBL" id="CAJNOB010000008">
    <property type="protein sequence ID" value="CAF0694428.1"/>
    <property type="molecule type" value="Genomic_DNA"/>
</dbReference>
<proteinExistence type="predicted"/>
<name>A0A8J2BJY8_9BACT</name>
<dbReference type="AlphaFoldDB" id="A0A8J2BJY8"/>
<evidence type="ECO:0000256" key="1">
    <source>
        <dbReference type="SAM" id="MobiDB-lite"/>
    </source>
</evidence>
<organism evidence="2 3">
    <name type="scientific">Candidatus Methylacidithermus pantelleriae</name>
    <dbReference type="NCBI Taxonomy" id="2744239"/>
    <lineage>
        <taxon>Bacteria</taxon>
        <taxon>Pseudomonadati</taxon>
        <taxon>Verrucomicrobiota</taxon>
        <taxon>Methylacidiphilae</taxon>
        <taxon>Methylacidiphilales</taxon>
        <taxon>Methylacidiphilaceae</taxon>
        <taxon>Candidatus Methylacidithermus</taxon>
    </lineage>
</organism>
<evidence type="ECO:0000313" key="2">
    <source>
        <dbReference type="EMBL" id="CAF0694428.1"/>
    </source>
</evidence>
<protein>
    <submittedName>
        <fullName evidence="2">Uncharacterized protein</fullName>
    </submittedName>
</protein>
<evidence type="ECO:0000313" key="3">
    <source>
        <dbReference type="Proteomes" id="UP000663859"/>
    </source>
</evidence>
<accession>A0A8J2BJY8</accession>
<sequence>MREFEGAQSALGNDRERGRL</sequence>
<reference evidence="2" key="1">
    <citation type="submission" date="2021-02" db="EMBL/GenBank/DDBJ databases">
        <authorList>
            <person name="Cremers G."/>
            <person name="Picone N."/>
        </authorList>
    </citation>
    <scope>NUCLEOTIDE SEQUENCE</scope>
    <source>
        <strain evidence="2">PQ17</strain>
    </source>
</reference>
<gene>
    <name evidence="2" type="ORF">MPNT_160050</name>
</gene>
<keyword evidence="3" id="KW-1185">Reference proteome</keyword>
<comment type="caution">
    <text evidence="2">The sequence shown here is derived from an EMBL/GenBank/DDBJ whole genome shotgun (WGS) entry which is preliminary data.</text>
</comment>